<keyword evidence="6" id="KW-0067">ATP-binding</keyword>
<evidence type="ECO:0000259" key="7">
    <source>
        <dbReference type="PROSITE" id="PS50011"/>
    </source>
</evidence>
<evidence type="ECO:0000313" key="10">
    <source>
        <dbReference type="WBParaSite" id="SBAD_0000033601-mRNA-1"/>
    </source>
</evidence>
<dbReference type="AlphaFoldDB" id="A0A183I9M4"/>
<dbReference type="Pfam" id="PF00069">
    <property type="entry name" value="Pkinase"/>
    <property type="match status" value="1"/>
</dbReference>
<dbReference type="PANTHER" id="PTHR24056:SF254">
    <property type="entry name" value="CYCLIN-DEPENDENT KINASE 2"/>
    <property type="match status" value="1"/>
</dbReference>
<dbReference type="OrthoDB" id="1732493at2759"/>
<dbReference type="Proteomes" id="UP000270296">
    <property type="component" value="Unassembled WGS sequence"/>
</dbReference>
<dbReference type="GO" id="GO:0005737">
    <property type="term" value="C:cytoplasm"/>
    <property type="evidence" value="ECO:0007669"/>
    <property type="project" value="TreeGrafter"/>
</dbReference>
<dbReference type="GO" id="GO:0000307">
    <property type="term" value="C:cyclin-dependent protein kinase holoenzyme complex"/>
    <property type="evidence" value="ECO:0007669"/>
    <property type="project" value="TreeGrafter"/>
</dbReference>
<keyword evidence="9" id="KW-1185">Reference proteome</keyword>
<protein>
    <recommendedName>
        <fullName evidence="1">cyclin-dependent kinase</fullName>
        <ecNumber evidence="1">2.7.11.22</ecNumber>
    </recommendedName>
</protein>
<dbReference type="GO" id="GO:0007165">
    <property type="term" value="P:signal transduction"/>
    <property type="evidence" value="ECO:0007669"/>
    <property type="project" value="TreeGrafter"/>
</dbReference>
<keyword evidence="2" id="KW-0723">Serine/threonine-protein kinase</keyword>
<evidence type="ECO:0000256" key="4">
    <source>
        <dbReference type="ARBA" id="ARBA00022741"/>
    </source>
</evidence>
<dbReference type="PANTHER" id="PTHR24056">
    <property type="entry name" value="CELL DIVISION PROTEIN KINASE"/>
    <property type="match status" value="1"/>
</dbReference>
<dbReference type="InterPro" id="IPR000719">
    <property type="entry name" value="Prot_kinase_dom"/>
</dbReference>
<dbReference type="GO" id="GO:0005524">
    <property type="term" value="F:ATP binding"/>
    <property type="evidence" value="ECO:0007669"/>
    <property type="project" value="UniProtKB-KW"/>
</dbReference>
<evidence type="ECO:0000313" key="9">
    <source>
        <dbReference type="Proteomes" id="UP000270296"/>
    </source>
</evidence>
<dbReference type="GO" id="GO:0005634">
    <property type="term" value="C:nucleus"/>
    <property type="evidence" value="ECO:0007669"/>
    <property type="project" value="TreeGrafter"/>
</dbReference>
<evidence type="ECO:0000256" key="1">
    <source>
        <dbReference type="ARBA" id="ARBA00012425"/>
    </source>
</evidence>
<dbReference type="GO" id="GO:0010468">
    <property type="term" value="P:regulation of gene expression"/>
    <property type="evidence" value="ECO:0007669"/>
    <property type="project" value="TreeGrafter"/>
</dbReference>
<dbReference type="GO" id="GO:0030332">
    <property type="term" value="F:cyclin binding"/>
    <property type="evidence" value="ECO:0007669"/>
    <property type="project" value="TreeGrafter"/>
</dbReference>
<organism evidence="10">
    <name type="scientific">Soboliphyme baturini</name>
    <dbReference type="NCBI Taxonomy" id="241478"/>
    <lineage>
        <taxon>Eukaryota</taxon>
        <taxon>Metazoa</taxon>
        <taxon>Ecdysozoa</taxon>
        <taxon>Nematoda</taxon>
        <taxon>Enoplea</taxon>
        <taxon>Dorylaimia</taxon>
        <taxon>Dioctophymatida</taxon>
        <taxon>Dioctophymatoidea</taxon>
        <taxon>Soboliphymatidae</taxon>
        <taxon>Soboliphyme</taxon>
    </lineage>
</organism>
<dbReference type="EMBL" id="UZAM01000673">
    <property type="protein sequence ID" value="VDO82298.1"/>
    <property type="molecule type" value="Genomic_DNA"/>
</dbReference>
<feature type="domain" description="Protein kinase" evidence="7">
    <location>
        <begin position="1"/>
        <end position="171"/>
    </location>
</feature>
<proteinExistence type="predicted"/>
<dbReference type="EC" id="2.7.11.22" evidence="1"/>
<dbReference type="InterPro" id="IPR050108">
    <property type="entry name" value="CDK"/>
</dbReference>
<dbReference type="Gene3D" id="1.10.510.10">
    <property type="entry name" value="Transferase(Phosphotransferase) domain 1"/>
    <property type="match status" value="1"/>
</dbReference>
<evidence type="ECO:0000256" key="5">
    <source>
        <dbReference type="ARBA" id="ARBA00022777"/>
    </source>
</evidence>
<accession>A0A183I9M4</accession>
<dbReference type="GO" id="GO:0010389">
    <property type="term" value="P:regulation of G2/M transition of mitotic cell cycle"/>
    <property type="evidence" value="ECO:0007669"/>
    <property type="project" value="TreeGrafter"/>
</dbReference>
<keyword evidence="5" id="KW-0418">Kinase</keyword>
<keyword evidence="3" id="KW-0808">Transferase</keyword>
<gene>
    <name evidence="8" type="ORF">SBAD_LOCUS318</name>
</gene>
<name>A0A183I9M4_9BILA</name>
<evidence type="ECO:0000256" key="6">
    <source>
        <dbReference type="ARBA" id="ARBA00022840"/>
    </source>
</evidence>
<keyword evidence="4" id="KW-0547">Nucleotide-binding</keyword>
<dbReference type="GO" id="GO:0004693">
    <property type="term" value="F:cyclin-dependent protein serine/threonine kinase activity"/>
    <property type="evidence" value="ECO:0007669"/>
    <property type="project" value="UniProtKB-EC"/>
</dbReference>
<dbReference type="GO" id="GO:0000082">
    <property type="term" value="P:G1/S transition of mitotic cell cycle"/>
    <property type="evidence" value="ECO:0007669"/>
    <property type="project" value="TreeGrafter"/>
</dbReference>
<dbReference type="PROSITE" id="PS50011">
    <property type="entry name" value="PROTEIN_KINASE_DOM"/>
    <property type="match status" value="1"/>
</dbReference>
<evidence type="ECO:0000256" key="2">
    <source>
        <dbReference type="ARBA" id="ARBA00022527"/>
    </source>
</evidence>
<evidence type="ECO:0000313" key="8">
    <source>
        <dbReference type="EMBL" id="VDO82298.1"/>
    </source>
</evidence>
<dbReference type="SUPFAM" id="SSF56112">
    <property type="entry name" value="Protein kinase-like (PK-like)"/>
    <property type="match status" value="1"/>
</dbReference>
<dbReference type="WBParaSite" id="SBAD_0000033601-mRNA-1">
    <property type="protein sequence ID" value="SBAD_0000033601-mRNA-1"/>
    <property type="gene ID" value="SBAD_0000033601"/>
</dbReference>
<sequence>MRSYTHEVVTLWYRAPEILLGTRYYTAAVDTWSLGCIFAELVSFLCFFTRDVAMFYCQCMNRPLFPGDSEIDQLFRIFQVLGTPDETIWPGISQLSDYKSNFPCWKPVSFQRLFPTVEEDGRELLSVSFSLVLRFCSVYANRASFPSRLPIVPLSVSTVVLKLLPNFSLIN</sequence>
<reference evidence="8 9" key="2">
    <citation type="submission" date="2018-11" db="EMBL/GenBank/DDBJ databases">
        <authorList>
            <consortium name="Pathogen Informatics"/>
        </authorList>
    </citation>
    <scope>NUCLEOTIDE SEQUENCE [LARGE SCALE GENOMIC DNA]</scope>
</reference>
<dbReference type="InterPro" id="IPR011009">
    <property type="entry name" value="Kinase-like_dom_sf"/>
</dbReference>
<evidence type="ECO:0000256" key="3">
    <source>
        <dbReference type="ARBA" id="ARBA00022679"/>
    </source>
</evidence>
<reference evidence="10" key="1">
    <citation type="submission" date="2016-06" db="UniProtKB">
        <authorList>
            <consortium name="WormBaseParasite"/>
        </authorList>
    </citation>
    <scope>IDENTIFICATION</scope>
</reference>